<dbReference type="InterPro" id="IPR016160">
    <property type="entry name" value="Ald_DH_CS_CYS"/>
</dbReference>
<dbReference type="InterPro" id="IPR015590">
    <property type="entry name" value="Aldehyde_DH_dom"/>
</dbReference>
<evidence type="ECO:0000256" key="5">
    <source>
        <dbReference type="PROSITE-ProRule" id="PRU10007"/>
    </source>
</evidence>
<evidence type="ECO:0000256" key="6">
    <source>
        <dbReference type="RuleBase" id="RU003345"/>
    </source>
</evidence>
<evidence type="ECO:0000256" key="2">
    <source>
        <dbReference type="ARBA" id="ARBA00023002"/>
    </source>
</evidence>
<dbReference type="GeneID" id="63843001"/>
<feature type="active site" evidence="5">
    <location>
        <position position="217"/>
    </location>
</feature>
<dbReference type="RefSeq" id="XP_040779163.1">
    <property type="nucleotide sequence ID" value="XM_040925872.1"/>
</dbReference>
<dbReference type="GO" id="GO:0004029">
    <property type="term" value="F:aldehyde dehydrogenase (NAD+) activity"/>
    <property type="evidence" value="ECO:0007669"/>
    <property type="project" value="UniProtKB-EC"/>
</dbReference>
<proteinExistence type="inferred from homology"/>
<dbReference type="Gene3D" id="3.40.309.10">
    <property type="entry name" value="Aldehyde Dehydrogenase, Chain A, domain 2"/>
    <property type="match status" value="1"/>
</dbReference>
<comment type="similarity">
    <text evidence="1 6">Belongs to the aldehyde dehydrogenase family.</text>
</comment>
<dbReference type="PANTHER" id="PTHR11699">
    <property type="entry name" value="ALDEHYDE DEHYDROGENASE-RELATED"/>
    <property type="match status" value="1"/>
</dbReference>
<dbReference type="AlphaFoldDB" id="A0A9P4Y790"/>
<accession>A0A9P4Y790</accession>
<dbReference type="EMBL" id="MU032345">
    <property type="protein sequence ID" value="KAF3768202.1"/>
    <property type="molecule type" value="Genomic_DNA"/>
</dbReference>
<evidence type="ECO:0000256" key="7">
    <source>
        <dbReference type="SAM" id="MobiDB-lite"/>
    </source>
</evidence>
<organism evidence="9 10">
    <name type="scientific">Cryphonectria parasitica (strain ATCC 38755 / EP155)</name>
    <dbReference type="NCBI Taxonomy" id="660469"/>
    <lineage>
        <taxon>Eukaryota</taxon>
        <taxon>Fungi</taxon>
        <taxon>Dikarya</taxon>
        <taxon>Ascomycota</taxon>
        <taxon>Pezizomycotina</taxon>
        <taxon>Sordariomycetes</taxon>
        <taxon>Sordariomycetidae</taxon>
        <taxon>Diaporthales</taxon>
        <taxon>Cryphonectriaceae</taxon>
        <taxon>Cryphonectria-Endothia species complex</taxon>
        <taxon>Cryphonectria</taxon>
    </lineage>
</organism>
<feature type="domain" description="Aldehyde dehydrogenase" evidence="8">
    <location>
        <begin position="195"/>
        <end position="435"/>
    </location>
</feature>
<dbReference type="InterPro" id="IPR029510">
    <property type="entry name" value="Ald_DH_CS_GLU"/>
</dbReference>
<dbReference type="InterPro" id="IPR016162">
    <property type="entry name" value="Ald_DH_N"/>
</dbReference>
<evidence type="ECO:0000256" key="3">
    <source>
        <dbReference type="ARBA" id="ARBA00024226"/>
    </source>
</evidence>
<dbReference type="EC" id="1.2.1.3" evidence="3"/>
<name>A0A9P4Y790_CRYP1</name>
<protein>
    <recommendedName>
        <fullName evidence="3">aldehyde dehydrogenase (NAD(+))</fullName>
        <ecNumber evidence="3">1.2.1.3</ecNumber>
    </recommendedName>
</protein>
<evidence type="ECO:0000256" key="4">
    <source>
        <dbReference type="ARBA" id="ARBA00049194"/>
    </source>
</evidence>
<dbReference type="Proteomes" id="UP000803844">
    <property type="component" value="Unassembled WGS sequence"/>
</dbReference>
<keyword evidence="2 6" id="KW-0560">Oxidoreductase</keyword>
<evidence type="ECO:0000313" key="10">
    <source>
        <dbReference type="Proteomes" id="UP000803844"/>
    </source>
</evidence>
<dbReference type="InterPro" id="IPR016163">
    <property type="entry name" value="Ald_DH_C"/>
</dbReference>
<dbReference type="SUPFAM" id="SSF53720">
    <property type="entry name" value="ALDH-like"/>
    <property type="match status" value="1"/>
</dbReference>
<keyword evidence="10" id="KW-1185">Reference proteome</keyword>
<evidence type="ECO:0000256" key="1">
    <source>
        <dbReference type="ARBA" id="ARBA00009986"/>
    </source>
</evidence>
<dbReference type="OrthoDB" id="310895at2759"/>
<feature type="region of interest" description="Disordered" evidence="7">
    <location>
        <begin position="114"/>
        <end position="134"/>
    </location>
</feature>
<dbReference type="PROSITE" id="PS00070">
    <property type="entry name" value="ALDEHYDE_DEHYDR_CYS"/>
    <property type="match status" value="1"/>
</dbReference>
<gene>
    <name evidence="9" type="ORF">M406DRAFT_75530</name>
</gene>
<dbReference type="InterPro" id="IPR016161">
    <property type="entry name" value="Ald_DH/histidinol_DH"/>
</dbReference>
<dbReference type="Pfam" id="PF00171">
    <property type="entry name" value="Aldedh"/>
    <property type="match status" value="1"/>
</dbReference>
<evidence type="ECO:0000313" key="9">
    <source>
        <dbReference type="EMBL" id="KAF3768202.1"/>
    </source>
</evidence>
<evidence type="ECO:0000259" key="8">
    <source>
        <dbReference type="Pfam" id="PF00171"/>
    </source>
</evidence>
<dbReference type="Gene3D" id="3.40.605.10">
    <property type="entry name" value="Aldehyde Dehydrogenase, Chain A, domain 1"/>
    <property type="match status" value="2"/>
</dbReference>
<reference evidence="9" key="1">
    <citation type="journal article" date="2020" name="Phytopathology">
        <title>Genome sequence of the chestnut blight fungus Cryphonectria parasitica EP155: A fundamental resource for an archetypical invasive plant pathogen.</title>
        <authorList>
            <person name="Crouch J.A."/>
            <person name="Dawe A."/>
            <person name="Aerts A."/>
            <person name="Barry K."/>
            <person name="Churchill A.C.L."/>
            <person name="Grimwood J."/>
            <person name="Hillman B."/>
            <person name="Milgroom M.G."/>
            <person name="Pangilinan J."/>
            <person name="Smith M."/>
            <person name="Salamov A."/>
            <person name="Schmutz J."/>
            <person name="Yadav J."/>
            <person name="Grigoriev I.V."/>
            <person name="Nuss D."/>
        </authorList>
    </citation>
    <scope>NUCLEOTIDE SEQUENCE</scope>
    <source>
        <strain evidence="9">EP155</strain>
    </source>
</reference>
<dbReference type="PROSITE" id="PS00687">
    <property type="entry name" value="ALDEHYDE_DEHYDR_GLU"/>
    <property type="match status" value="1"/>
</dbReference>
<comment type="caution">
    <text evidence="9">The sequence shown here is derived from an EMBL/GenBank/DDBJ whole genome shotgun (WGS) entry which is preliminary data.</text>
</comment>
<comment type="catalytic activity">
    <reaction evidence="4">
        <text>an aldehyde + NAD(+) + H2O = a carboxylate + NADH + 2 H(+)</text>
        <dbReference type="Rhea" id="RHEA:16185"/>
        <dbReference type="ChEBI" id="CHEBI:15377"/>
        <dbReference type="ChEBI" id="CHEBI:15378"/>
        <dbReference type="ChEBI" id="CHEBI:17478"/>
        <dbReference type="ChEBI" id="CHEBI:29067"/>
        <dbReference type="ChEBI" id="CHEBI:57540"/>
        <dbReference type="ChEBI" id="CHEBI:57945"/>
        <dbReference type="EC" id="1.2.1.3"/>
    </reaction>
</comment>
<sequence>MWATLRRGKLIFSLDPHLVQPRSIRGQQFLPVSMQHFSLHRSTASASQCTAVIVASPSCCVVTFPLVCTAPVPGSSPLLAFCLLVPSPSWPTRLTLRAPYYNLIDNELASTPQTCHGVDSSTEEALPEVPLSGKPDVDRADKRSTYLLRLADAIEANHDGIRDLDVTETGKAVQNASLEIVMVLVQVLNGDKSLGSIPTGRRVAEVCSRTLKRVTLELGGNDAAVVCDDADLAKVVPAVSSLAFLCSGQICMNIKRVYVHDKIYDAFLAAIITFIRENMLYGAATDPKTNAMQYGKVKEFFEEAELQKWRVALGGLKEKAAIKTKGLLFPLTLIDNPSDESCIVREEPFSPILPLMRWTEEEDVIHRVNAVEVGLGASVWSSSVERATKIADALEAGSVWVNGHFQVAPNMPFGGHKASGIGMDWGVVGLKGWCNPQGFWTNKA</sequence>